<feature type="compositionally biased region" description="Low complexity" evidence="1">
    <location>
        <begin position="391"/>
        <end position="402"/>
    </location>
</feature>
<feature type="compositionally biased region" description="Gly residues" evidence="1">
    <location>
        <begin position="537"/>
        <end position="548"/>
    </location>
</feature>
<dbReference type="EMBL" id="JBANMG010000004">
    <property type="protein sequence ID" value="KAK6954181.1"/>
    <property type="molecule type" value="Genomic_DNA"/>
</dbReference>
<feature type="compositionally biased region" description="Pro residues" evidence="1">
    <location>
        <begin position="483"/>
        <end position="510"/>
    </location>
</feature>
<feature type="compositionally biased region" description="Basic residues" evidence="1">
    <location>
        <begin position="334"/>
        <end position="348"/>
    </location>
</feature>
<evidence type="ECO:0000313" key="3">
    <source>
        <dbReference type="EMBL" id="KAK6954181.1"/>
    </source>
</evidence>
<feature type="region of interest" description="Disordered" evidence="1">
    <location>
        <begin position="321"/>
        <end position="548"/>
    </location>
</feature>
<dbReference type="Gene3D" id="1.25.40.90">
    <property type="match status" value="1"/>
</dbReference>
<proteinExistence type="predicted"/>
<gene>
    <name evidence="3" type="ORF">Daesc_004146</name>
</gene>
<feature type="domain" description="CID" evidence="2">
    <location>
        <begin position="25"/>
        <end position="180"/>
    </location>
</feature>
<evidence type="ECO:0000313" key="4">
    <source>
        <dbReference type="Proteomes" id="UP001369815"/>
    </source>
</evidence>
<name>A0AAX6MPR6_9PEZI</name>
<dbReference type="InterPro" id="IPR008942">
    <property type="entry name" value="ENTH_VHS"/>
</dbReference>
<dbReference type="Pfam" id="PF04818">
    <property type="entry name" value="CID"/>
    <property type="match status" value="1"/>
</dbReference>
<evidence type="ECO:0000259" key="2">
    <source>
        <dbReference type="PROSITE" id="PS51391"/>
    </source>
</evidence>
<keyword evidence="4" id="KW-1185">Reference proteome</keyword>
<dbReference type="AlphaFoldDB" id="A0AAX6MPR6"/>
<feature type="compositionally biased region" description="Pro residues" evidence="1">
    <location>
        <begin position="520"/>
        <end position="534"/>
    </location>
</feature>
<comment type="caution">
    <text evidence="3">The sequence shown here is derived from an EMBL/GenBank/DDBJ whole genome shotgun (WGS) entry which is preliminary data.</text>
</comment>
<feature type="compositionally biased region" description="Basic residues" evidence="1">
    <location>
        <begin position="357"/>
        <end position="390"/>
    </location>
</feature>
<dbReference type="GO" id="GO:0006874">
    <property type="term" value="P:intracellular calcium ion homeostasis"/>
    <property type="evidence" value="ECO:0007669"/>
    <property type="project" value="TreeGrafter"/>
</dbReference>
<feature type="compositionally biased region" description="Pro residues" evidence="1">
    <location>
        <begin position="418"/>
        <end position="475"/>
    </location>
</feature>
<dbReference type="GO" id="GO:0048471">
    <property type="term" value="C:perinuclear region of cytoplasm"/>
    <property type="evidence" value="ECO:0007669"/>
    <property type="project" value="TreeGrafter"/>
</dbReference>
<evidence type="ECO:0000256" key="1">
    <source>
        <dbReference type="SAM" id="MobiDB-lite"/>
    </source>
</evidence>
<dbReference type="InterPro" id="IPR006569">
    <property type="entry name" value="CID_dom"/>
</dbReference>
<dbReference type="PANTHER" id="PTHR12323">
    <property type="entry name" value="SR-RELATED CTD ASSOCIATED FACTOR 6"/>
    <property type="match status" value="1"/>
</dbReference>
<sequence>MASTQLAIARVSFSAVLLRPDPTSCSRGEIDEFLQLLDATISRCSPPNVQKSKHWILKNLVQSPARITALGKYLTALAKSFSLDLATSRQAHEPSSKRKRLHILYVLNDTLYHVHIRDQNTSFAQQLEPAIPDIVQLAAAFPNCPKHSRKVLGLIDLWGEKQYFSDTFIQKLRTTAQEAPHSAAKDDKHVDGTQTTSTRSSKDVPFTMPAMHGDATVSWYDLPAANWLPAIEPNSTRPMNPDMIKPLQFVAGPADEKLIKAVQDLLVDVDRIYSRGRRDISQHTEDIDQLGQRVVLDEITGEVVDGDSYYGWSRAFCEKMKQRRKKTSVSGNGHRGRSTTRSHSRSRSSSRSSSRPAYKRRRVSNSRSPSKSRSRSRRRSYSRDRYRRRSYSSSRSRSPSRSGDQQYDRSHSRSQGRSPPPPPRSYDPPPFANPNGKQPPGPPGFPNQPPPPNPPYQQHSTPPPPFPPQPFPPLPSNLGQFMVPPPPPPQNYQGQWPPPPPIPPNMPPNWMPNMPMGGWPVPPPPPPGQPPQQQPPRGGGFQQYGRGGGEIIAVMDTVGAGITEVEVVGDYT</sequence>
<dbReference type="PANTHER" id="PTHR12323:SF0">
    <property type="entry name" value="CALCIUM HOMEOSTASIS ENDOPLASMIC RETICULUM PROTEIN"/>
    <property type="match status" value="1"/>
</dbReference>
<dbReference type="PROSITE" id="PS51391">
    <property type="entry name" value="CID"/>
    <property type="match status" value="1"/>
</dbReference>
<reference evidence="3 4" key="1">
    <citation type="journal article" date="2024" name="Front Chem Biol">
        <title>Unveiling the potential of Daldinia eschscholtzii MFLUCC 19-0629 through bioactivity and bioinformatics studies for enhanced sustainable agriculture production.</title>
        <authorList>
            <person name="Brooks S."/>
            <person name="Weaver J.A."/>
            <person name="Klomchit A."/>
            <person name="Alharthi S.A."/>
            <person name="Onlamun T."/>
            <person name="Nurani R."/>
            <person name="Vong T.K."/>
            <person name="Alberti F."/>
            <person name="Greco C."/>
        </authorList>
    </citation>
    <scope>NUCLEOTIDE SEQUENCE [LARGE SCALE GENOMIC DNA]</scope>
    <source>
        <strain evidence="3">MFLUCC 19-0629</strain>
    </source>
</reference>
<feature type="region of interest" description="Disordered" evidence="1">
    <location>
        <begin position="179"/>
        <end position="207"/>
    </location>
</feature>
<organism evidence="3 4">
    <name type="scientific">Daldinia eschscholtzii</name>
    <dbReference type="NCBI Taxonomy" id="292717"/>
    <lineage>
        <taxon>Eukaryota</taxon>
        <taxon>Fungi</taxon>
        <taxon>Dikarya</taxon>
        <taxon>Ascomycota</taxon>
        <taxon>Pezizomycotina</taxon>
        <taxon>Sordariomycetes</taxon>
        <taxon>Xylariomycetidae</taxon>
        <taxon>Xylariales</taxon>
        <taxon>Hypoxylaceae</taxon>
        <taxon>Daldinia</taxon>
    </lineage>
</organism>
<accession>A0AAX6MPR6</accession>
<protein>
    <recommendedName>
        <fullName evidence="2">CID domain-containing protein</fullName>
    </recommendedName>
</protein>
<dbReference type="Proteomes" id="UP001369815">
    <property type="component" value="Unassembled WGS sequence"/>
</dbReference>